<keyword evidence="2" id="KW-1133">Transmembrane helix</keyword>
<sequence length="261" mass="28499">MISEKVRELIDRSVDGETSAEELTKLNNILAVDEAARTYYEEVSQVVNLLEAIPEGTPPVDLKHEIMSAILDDRTTVVRDRKWYEPILEAFRPPRHRAVFSFAGGAGLGLFAAWIILGGNTWTVPGQDRAAVGTMSPLVDTKLLETVDRFEVPVQGGSAVVETKQGEGLVAAEVTVQSSSELEITLELNPTETQAVGYTHLAEGQVPSHVEIELNRVKLTQIGETKVLIVLRPITTAPGHLEVTVEDGDRSQQGKLKTPRS</sequence>
<evidence type="ECO:0000313" key="4">
    <source>
        <dbReference type="Proteomes" id="UP000547674"/>
    </source>
</evidence>
<organism evidence="3 4">
    <name type="scientific">Eiseniibacteriota bacterium</name>
    <dbReference type="NCBI Taxonomy" id="2212470"/>
    <lineage>
        <taxon>Bacteria</taxon>
        <taxon>Candidatus Eiseniibacteriota</taxon>
    </lineage>
</organism>
<feature type="region of interest" description="Disordered" evidence="1">
    <location>
        <begin position="242"/>
        <end position="261"/>
    </location>
</feature>
<keyword evidence="2" id="KW-0812">Transmembrane</keyword>
<dbReference type="EMBL" id="JABDJR010000476">
    <property type="protein sequence ID" value="NNF07426.1"/>
    <property type="molecule type" value="Genomic_DNA"/>
</dbReference>
<name>A0A7Y2E907_UNCEI</name>
<proteinExistence type="predicted"/>
<accession>A0A7Y2E907</accession>
<evidence type="ECO:0000313" key="3">
    <source>
        <dbReference type="EMBL" id="NNF07426.1"/>
    </source>
</evidence>
<protein>
    <submittedName>
        <fullName evidence="3">Uncharacterized protein</fullName>
    </submittedName>
</protein>
<reference evidence="3 4" key="1">
    <citation type="submission" date="2020-03" db="EMBL/GenBank/DDBJ databases">
        <title>Metabolic flexibility allows generalist bacteria to become dominant in a frequently disturbed ecosystem.</title>
        <authorList>
            <person name="Chen Y.-J."/>
            <person name="Leung P.M."/>
            <person name="Bay S.K."/>
            <person name="Hugenholtz P."/>
            <person name="Kessler A.J."/>
            <person name="Shelley G."/>
            <person name="Waite D.W."/>
            <person name="Cook P.L."/>
            <person name="Greening C."/>
        </authorList>
    </citation>
    <scope>NUCLEOTIDE SEQUENCE [LARGE SCALE GENOMIC DNA]</scope>
    <source>
        <strain evidence="3">SS_bin_28</strain>
    </source>
</reference>
<evidence type="ECO:0000256" key="2">
    <source>
        <dbReference type="SAM" id="Phobius"/>
    </source>
</evidence>
<dbReference type="Proteomes" id="UP000547674">
    <property type="component" value="Unassembled WGS sequence"/>
</dbReference>
<evidence type="ECO:0000256" key="1">
    <source>
        <dbReference type="SAM" id="MobiDB-lite"/>
    </source>
</evidence>
<feature type="transmembrane region" description="Helical" evidence="2">
    <location>
        <begin position="98"/>
        <end position="117"/>
    </location>
</feature>
<dbReference type="AlphaFoldDB" id="A0A7Y2E907"/>
<comment type="caution">
    <text evidence="3">The sequence shown here is derived from an EMBL/GenBank/DDBJ whole genome shotgun (WGS) entry which is preliminary data.</text>
</comment>
<keyword evidence="2" id="KW-0472">Membrane</keyword>
<gene>
    <name evidence="3" type="ORF">HKN21_11745</name>
</gene>